<protein>
    <submittedName>
        <fullName evidence="1">Uncharacterized protein</fullName>
    </submittedName>
</protein>
<gene>
    <name evidence="1" type="ORF">GTP46_24335</name>
</gene>
<proteinExistence type="predicted"/>
<keyword evidence="2" id="KW-1185">Reference proteome</keyword>
<evidence type="ECO:0000313" key="2">
    <source>
        <dbReference type="Proteomes" id="UP000479335"/>
    </source>
</evidence>
<accession>A0A6L8KME5</accession>
<reference evidence="1 2" key="1">
    <citation type="submission" date="2019-12" db="EMBL/GenBank/DDBJ databases">
        <title>Novel species isolated from a subtropical stream in China.</title>
        <authorList>
            <person name="Lu H."/>
        </authorList>
    </citation>
    <scope>NUCLEOTIDE SEQUENCE [LARGE SCALE GENOMIC DNA]</scope>
    <source>
        <strain evidence="1 2">FT135W</strain>
    </source>
</reference>
<sequence length="111" mass="12115">MGAFCVFGISKSACKSAADKAVLTYVVRDGKTISLTVDEWRVKRDAMAAKLFDESEKPVRISPEFDAPQFCEDWMAAAPGEIKLAKVMVRGPKFDGGCPYVLRQPVRGGAQ</sequence>
<dbReference type="EMBL" id="WWCN01000018">
    <property type="protein sequence ID" value="MYM25761.1"/>
    <property type="molecule type" value="Genomic_DNA"/>
</dbReference>
<comment type="caution">
    <text evidence="1">The sequence shown here is derived from an EMBL/GenBank/DDBJ whole genome shotgun (WGS) entry which is preliminary data.</text>
</comment>
<organism evidence="1 2">
    <name type="scientific">Duganella flavida</name>
    <dbReference type="NCBI Taxonomy" id="2692175"/>
    <lineage>
        <taxon>Bacteria</taxon>
        <taxon>Pseudomonadati</taxon>
        <taxon>Pseudomonadota</taxon>
        <taxon>Betaproteobacteria</taxon>
        <taxon>Burkholderiales</taxon>
        <taxon>Oxalobacteraceae</taxon>
        <taxon>Telluria group</taxon>
        <taxon>Duganella</taxon>
    </lineage>
</organism>
<name>A0A6L8KME5_9BURK</name>
<evidence type="ECO:0000313" key="1">
    <source>
        <dbReference type="EMBL" id="MYM25761.1"/>
    </source>
</evidence>
<dbReference type="AlphaFoldDB" id="A0A6L8KME5"/>
<dbReference type="Proteomes" id="UP000479335">
    <property type="component" value="Unassembled WGS sequence"/>
</dbReference>
<dbReference type="RefSeq" id="WP_161009201.1">
    <property type="nucleotide sequence ID" value="NZ_WWCN01000018.1"/>
</dbReference>